<dbReference type="EMBL" id="NBSK02000007">
    <property type="protein sequence ID" value="KAJ0196907.1"/>
    <property type="molecule type" value="Genomic_DNA"/>
</dbReference>
<accession>A0A9R1X5Q3</accession>
<comment type="caution">
    <text evidence="1">The sequence shown here is derived from an EMBL/GenBank/DDBJ whole genome shotgun (WGS) entry which is preliminary data.</text>
</comment>
<sequence length="120" mass="13347">MDYTEAGLLHVGVGHLLEADSRSPLQRSDSNGLPGPMGLMSTSHLEQEAAVLALSTLMTIAPAQVYAVFEKGSRIKDKLIHNVYETPYTLLLNGEINYRGEIEQRSMGWLNYSIWILITQ</sequence>
<name>A0A9R1X5Q3_LACSA</name>
<dbReference type="AlphaFoldDB" id="A0A9R1X5Q3"/>
<keyword evidence="2" id="KW-1185">Reference proteome</keyword>
<evidence type="ECO:0000313" key="1">
    <source>
        <dbReference type="EMBL" id="KAJ0196907.1"/>
    </source>
</evidence>
<protein>
    <submittedName>
        <fullName evidence="1">Uncharacterized protein</fullName>
    </submittedName>
</protein>
<reference evidence="1 2" key="1">
    <citation type="journal article" date="2017" name="Nat. Commun.">
        <title>Genome assembly with in vitro proximity ligation data and whole-genome triplication in lettuce.</title>
        <authorList>
            <person name="Reyes-Chin-Wo S."/>
            <person name="Wang Z."/>
            <person name="Yang X."/>
            <person name="Kozik A."/>
            <person name="Arikit S."/>
            <person name="Song C."/>
            <person name="Xia L."/>
            <person name="Froenicke L."/>
            <person name="Lavelle D.O."/>
            <person name="Truco M.J."/>
            <person name="Xia R."/>
            <person name="Zhu S."/>
            <person name="Xu C."/>
            <person name="Xu H."/>
            <person name="Xu X."/>
            <person name="Cox K."/>
            <person name="Korf I."/>
            <person name="Meyers B.C."/>
            <person name="Michelmore R.W."/>
        </authorList>
    </citation>
    <scope>NUCLEOTIDE SEQUENCE [LARGE SCALE GENOMIC DNA]</scope>
    <source>
        <strain evidence="2">cv. Salinas</strain>
        <tissue evidence="1">Seedlings</tissue>
    </source>
</reference>
<gene>
    <name evidence="1" type="ORF">LSAT_V11C700382630</name>
</gene>
<proteinExistence type="predicted"/>
<organism evidence="1 2">
    <name type="scientific">Lactuca sativa</name>
    <name type="common">Garden lettuce</name>
    <dbReference type="NCBI Taxonomy" id="4236"/>
    <lineage>
        <taxon>Eukaryota</taxon>
        <taxon>Viridiplantae</taxon>
        <taxon>Streptophyta</taxon>
        <taxon>Embryophyta</taxon>
        <taxon>Tracheophyta</taxon>
        <taxon>Spermatophyta</taxon>
        <taxon>Magnoliopsida</taxon>
        <taxon>eudicotyledons</taxon>
        <taxon>Gunneridae</taxon>
        <taxon>Pentapetalae</taxon>
        <taxon>asterids</taxon>
        <taxon>campanulids</taxon>
        <taxon>Asterales</taxon>
        <taxon>Asteraceae</taxon>
        <taxon>Cichorioideae</taxon>
        <taxon>Cichorieae</taxon>
        <taxon>Lactucinae</taxon>
        <taxon>Lactuca</taxon>
    </lineage>
</organism>
<evidence type="ECO:0000313" key="2">
    <source>
        <dbReference type="Proteomes" id="UP000235145"/>
    </source>
</evidence>
<dbReference type="Proteomes" id="UP000235145">
    <property type="component" value="Unassembled WGS sequence"/>
</dbReference>